<dbReference type="InterPro" id="IPR007156">
    <property type="entry name" value="MamQ_LemA"/>
</dbReference>
<comment type="caution">
    <text evidence="7">The sequence shown here is derived from an EMBL/GenBank/DDBJ whole genome shotgun (WGS) entry which is preliminary data.</text>
</comment>
<gene>
    <name evidence="7" type="ORF">OCOJLMKI_4365</name>
</gene>
<evidence type="ECO:0000256" key="2">
    <source>
        <dbReference type="ARBA" id="ARBA00008854"/>
    </source>
</evidence>
<dbReference type="Proteomes" id="UP001055125">
    <property type="component" value="Unassembled WGS sequence"/>
</dbReference>
<protein>
    <recommendedName>
        <fullName evidence="9">LemA family protein</fullName>
    </recommendedName>
</protein>
<dbReference type="Pfam" id="PF04011">
    <property type="entry name" value="LemA"/>
    <property type="match status" value="1"/>
</dbReference>
<keyword evidence="4 6" id="KW-1133">Transmembrane helix</keyword>
<evidence type="ECO:0000256" key="3">
    <source>
        <dbReference type="ARBA" id="ARBA00022692"/>
    </source>
</evidence>
<evidence type="ECO:0000256" key="4">
    <source>
        <dbReference type="ARBA" id="ARBA00022989"/>
    </source>
</evidence>
<dbReference type="InterPro" id="IPR023353">
    <property type="entry name" value="LemA-like_dom_sf"/>
</dbReference>
<name>A0ABQ4S5U5_9HYPH</name>
<dbReference type="PANTHER" id="PTHR34478">
    <property type="entry name" value="PROTEIN LEMA"/>
    <property type="match status" value="1"/>
</dbReference>
<organism evidence="7 8">
    <name type="scientific">Methylobacterium iners</name>
    <dbReference type="NCBI Taxonomy" id="418707"/>
    <lineage>
        <taxon>Bacteria</taxon>
        <taxon>Pseudomonadati</taxon>
        <taxon>Pseudomonadota</taxon>
        <taxon>Alphaproteobacteria</taxon>
        <taxon>Hyphomicrobiales</taxon>
        <taxon>Methylobacteriaceae</taxon>
        <taxon>Methylobacterium</taxon>
    </lineage>
</organism>
<evidence type="ECO:0008006" key="9">
    <source>
        <dbReference type="Google" id="ProtNLM"/>
    </source>
</evidence>
<dbReference type="SUPFAM" id="SSF140478">
    <property type="entry name" value="LemA-like"/>
    <property type="match status" value="1"/>
</dbReference>
<evidence type="ECO:0000256" key="1">
    <source>
        <dbReference type="ARBA" id="ARBA00004167"/>
    </source>
</evidence>
<reference evidence="7" key="1">
    <citation type="journal article" date="2021" name="Front. Microbiol.">
        <title>Comprehensive Comparative Genomics and Phenotyping of Methylobacterium Species.</title>
        <authorList>
            <person name="Alessa O."/>
            <person name="Ogura Y."/>
            <person name="Fujitani Y."/>
            <person name="Takami H."/>
            <person name="Hayashi T."/>
            <person name="Sahin N."/>
            <person name="Tani A."/>
        </authorList>
    </citation>
    <scope>NUCLEOTIDE SEQUENCE</scope>
    <source>
        <strain evidence="7">DSM 19015</strain>
    </source>
</reference>
<evidence type="ECO:0000313" key="8">
    <source>
        <dbReference type="Proteomes" id="UP001055125"/>
    </source>
</evidence>
<proteinExistence type="inferred from homology"/>
<dbReference type="PANTHER" id="PTHR34478:SF1">
    <property type="entry name" value="PROTEIN LEMA"/>
    <property type="match status" value="1"/>
</dbReference>
<evidence type="ECO:0000256" key="5">
    <source>
        <dbReference type="ARBA" id="ARBA00023136"/>
    </source>
</evidence>
<keyword evidence="3 6" id="KW-0812">Transmembrane</keyword>
<evidence type="ECO:0000256" key="6">
    <source>
        <dbReference type="SAM" id="Phobius"/>
    </source>
</evidence>
<keyword evidence="5 6" id="KW-0472">Membrane</keyword>
<comment type="subcellular location">
    <subcellularLocation>
        <location evidence="1">Membrane</location>
        <topology evidence="1">Single-pass membrane protein</topology>
    </subcellularLocation>
</comment>
<sequence>MRCCLARRDQGQSARAFAIRSSLKLRTGAIRAMEWVLIGVGVAALLYLVAVYNGLVSLRARVDQAFGDVDVQLKQRHDLIPNLVETVKGYASHERETFDAVIRARNAAASAQGPQSQAASEGALSGALGRLVALGEAYPDLKASANFQALQTDLGEVEDKLAAARRFFNNAVAEYNAAIGAIPAALFARPMGFTPKTFFDVGEGQRQALDVAPSVKF</sequence>
<keyword evidence="8" id="KW-1185">Reference proteome</keyword>
<comment type="similarity">
    <text evidence="2">Belongs to the LemA family.</text>
</comment>
<accession>A0ABQ4S5U5</accession>
<dbReference type="EMBL" id="BPQP01000078">
    <property type="protein sequence ID" value="GJD97137.1"/>
    <property type="molecule type" value="Genomic_DNA"/>
</dbReference>
<dbReference type="Gene3D" id="1.20.1440.20">
    <property type="entry name" value="LemA-like domain"/>
    <property type="match status" value="1"/>
</dbReference>
<evidence type="ECO:0000313" key="7">
    <source>
        <dbReference type="EMBL" id="GJD97137.1"/>
    </source>
</evidence>
<reference evidence="7" key="2">
    <citation type="submission" date="2021-08" db="EMBL/GenBank/DDBJ databases">
        <authorList>
            <person name="Tani A."/>
            <person name="Ola A."/>
            <person name="Ogura Y."/>
            <person name="Katsura K."/>
            <person name="Hayashi T."/>
        </authorList>
    </citation>
    <scope>NUCLEOTIDE SEQUENCE</scope>
    <source>
        <strain evidence="7">DSM 19015</strain>
    </source>
</reference>
<feature type="transmembrane region" description="Helical" evidence="6">
    <location>
        <begin position="35"/>
        <end position="55"/>
    </location>
</feature>